<dbReference type="Pfam" id="PF00023">
    <property type="entry name" value="Ank"/>
    <property type="match status" value="1"/>
</dbReference>
<dbReference type="SUPFAM" id="SSF48403">
    <property type="entry name" value="Ankyrin repeat"/>
    <property type="match status" value="1"/>
</dbReference>
<name>A0A8H3WA95_9PEZI</name>
<dbReference type="Pfam" id="PF24883">
    <property type="entry name" value="NPHP3_N"/>
    <property type="match status" value="1"/>
</dbReference>
<dbReference type="Pfam" id="PF12796">
    <property type="entry name" value="Ank_2"/>
    <property type="match status" value="1"/>
</dbReference>
<dbReference type="Gene3D" id="3.40.50.300">
    <property type="entry name" value="P-loop containing nucleotide triphosphate hydrolases"/>
    <property type="match status" value="1"/>
</dbReference>
<dbReference type="SMART" id="SM00248">
    <property type="entry name" value="ANK"/>
    <property type="match status" value="6"/>
</dbReference>
<keyword evidence="1" id="KW-0677">Repeat</keyword>
<organism evidence="4 5">
    <name type="scientific">Colletotrichum asianum</name>
    <dbReference type="NCBI Taxonomy" id="702518"/>
    <lineage>
        <taxon>Eukaryota</taxon>
        <taxon>Fungi</taxon>
        <taxon>Dikarya</taxon>
        <taxon>Ascomycota</taxon>
        <taxon>Pezizomycotina</taxon>
        <taxon>Sordariomycetes</taxon>
        <taxon>Hypocreomycetidae</taxon>
        <taxon>Glomerellales</taxon>
        <taxon>Glomerellaceae</taxon>
        <taxon>Colletotrichum</taxon>
        <taxon>Colletotrichum gloeosporioides species complex</taxon>
    </lineage>
</organism>
<dbReference type="InterPro" id="IPR002110">
    <property type="entry name" value="Ankyrin_rpt"/>
</dbReference>
<dbReference type="Proteomes" id="UP000434172">
    <property type="component" value="Unassembled WGS sequence"/>
</dbReference>
<gene>
    <name evidence="4" type="ORF">GQ607_011639</name>
</gene>
<protein>
    <recommendedName>
        <fullName evidence="3">Nephrocystin 3-like N-terminal domain-containing protein</fullName>
    </recommendedName>
</protein>
<evidence type="ECO:0000313" key="5">
    <source>
        <dbReference type="Proteomes" id="UP000434172"/>
    </source>
</evidence>
<feature type="domain" description="Nephrocystin 3-like N-terminal" evidence="3">
    <location>
        <begin position="469"/>
        <end position="626"/>
    </location>
</feature>
<evidence type="ECO:0000256" key="1">
    <source>
        <dbReference type="ARBA" id="ARBA00022737"/>
    </source>
</evidence>
<dbReference type="PANTHER" id="PTHR10039">
    <property type="entry name" value="AMELOGENIN"/>
    <property type="match status" value="1"/>
</dbReference>
<dbReference type="InterPro" id="IPR036770">
    <property type="entry name" value="Ankyrin_rpt-contain_sf"/>
</dbReference>
<dbReference type="EMBL" id="WOWK01000075">
    <property type="protein sequence ID" value="KAF0321032.1"/>
    <property type="molecule type" value="Genomic_DNA"/>
</dbReference>
<feature type="coiled-coil region" evidence="2">
    <location>
        <begin position="221"/>
        <end position="248"/>
    </location>
</feature>
<dbReference type="InterPro" id="IPR056884">
    <property type="entry name" value="NPHP3-like_N"/>
</dbReference>
<dbReference type="SUPFAM" id="SSF52540">
    <property type="entry name" value="P-loop containing nucleoside triphosphate hydrolases"/>
    <property type="match status" value="1"/>
</dbReference>
<evidence type="ECO:0000256" key="2">
    <source>
        <dbReference type="SAM" id="Coils"/>
    </source>
</evidence>
<accession>A0A8H3WA95</accession>
<keyword evidence="2" id="KW-0175">Coiled coil</keyword>
<evidence type="ECO:0000259" key="3">
    <source>
        <dbReference type="Pfam" id="PF24883"/>
    </source>
</evidence>
<reference evidence="4 5" key="1">
    <citation type="submission" date="2019-12" db="EMBL/GenBank/DDBJ databases">
        <title>A genome sequence resource for the geographically widespread anthracnose pathogen Colletotrichum asianum.</title>
        <authorList>
            <person name="Meng Y."/>
        </authorList>
    </citation>
    <scope>NUCLEOTIDE SEQUENCE [LARGE SCALE GENOMIC DNA]</scope>
    <source>
        <strain evidence="4 5">ICMP 18580</strain>
    </source>
</reference>
<dbReference type="InterPro" id="IPR027417">
    <property type="entry name" value="P-loop_NTPase"/>
</dbReference>
<keyword evidence="5" id="KW-1185">Reference proteome</keyword>
<evidence type="ECO:0000313" key="4">
    <source>
        <dbReference type="EMBL" id="KAF0321032.1"/>
    </source>
</evidence>
<dbReference type="OrthoDB" id="4846778at2759"/>
<sequence length="1458" mass="165335">MEPTPTPKSQTSAEFIYEFTPQSYLRIPGLRFDPIDQLIPYPHRAALEFLKPSRFKLDLPWEEYYDLLQPFDDVCFKLVDVLMYATDELRHNVPPRIKKVTAAVGKTDVANETQVVTKAKAVEVEYDWTAFFVRVLELLGPKGEEFGLCGKDVMWITMLYTRAYADSPAWLRKKDQGYYLKANIHYLHDLLGEWNMLVRQKGWKWEVIFFDVFVKASKKPTNTARKAIKRLQRALRNLEAVLQDRISDKTCVSEAEVCLKLASNDTARSIPATFDSEATSLRCAQYVATLFPVTRVALGFEGSITSNFGNELLQLLTYGLLRIFQDDSQASNRTRIELNCCVADTKLLAEIGKVDIDTVDESLFVVILNAFSDLIVVVHNANVCLEKGLTEEAKHQETVTDTDQDCFVRLRRSWIELSREIILLSRWQRLDIAHHARLGKLCPSKTHTAQLLRQKELHQRRLSWSGAGLTADKKFMGWRNGKGRLLWCHGPTGVGKTFAFSRMVDNLELLSEDESIGFAFFYCDSTNYSRQSLQQIVEAITRQLLARRPKLVLDFADRIECRQASLEDRKDLLKDIVRCYEKTFLVIDALGEFSDDGNGTANLVSFLEEIVKDCTESNVRVCVTSRELVGIPTAPRSGETTWQTLGIRHREDDLEAWVENVYDERVDETGWLKGNEDMRGLVVREVVEGFTDKSQSFHLAEQQTLFALRRNSEVEMRDAVSNMSHDLNFYYHDTMAKMTADKVVGPSFINLLRWIMYAPTPIHINEVGLALGLSVETTFGGDIESLSVDVSDLLRLSEGLVCCKGLDLKTTIKSAMEGEKPASNLGTAELVLSQRAFREFLSTNTTWIGTYSDDFFLETCLRAMTLPPILEGLQKIWRELQIRLRHSYRASKAFTVELRRNSLRVPEFLFWALSHWTRFLTSASLTPQAKRMVLDMQQISQEVTAQWKEETKMPPYHYIRFKSKNQVADDSGALEKTAYLEHFSVHSTHPLAGPLYWCAEKGSAVGCKLLLPYEEDPNVQFQNEVGQDDTHAFWETALSAAVRYGSPEAVKVLLDDDRVDPNIGRTHYIYGHISPLAQACQDNNKEIVQMLVSREDVDVNVVDRGGYNVGLTPFLWARQDAAEMLLRRNDIDVNLMRVGRRPIHHLANLGGSLKALDMLLSKPGIDVNMRSMEQMNYRKYVDARDKDAFEHSRTALMVAAFVGHSEEAALLLQHPQIDLGLQDSMGMTPLMLAAVGYVRYNVKTVKHERVGSIAAAKDVELERSFQKYAETVQTLLRSETVQVNARDHRGRTALSFAAMCGIEPKSERYGSTGSGCRGTPAWPNDFDEQLSWGTKKDHFESIVQELLAAPTIDVNVADDQRHTSLDYTKWSMEVICQEEHLRLREFDEAIQAAKLEGREPVMSRDEVAAPVIELLNSVTRVQALLIASGAQSGKPILVPAIIEDGRACPVFRMRPVKP</sequence>
<proteinExistence type="predicted"/>
<dbReference type="Gene3D" id="1.25.40.20">
    <property type="entry name" value="Ankyrin repeat-containing domain"/>
    <property type="match status" value="3"/>
</dbReference>
<dbReference type="PANTHER" id="PTHR10039:SF15">
    <property type="entry name" value="NACHT DOMAIN-CONTAINING PROTEIN"/>
    <property type="match status" value="1"/>
</dbReference>
<comment type="caution">
    <text evidence="4">The sequence shown here is derived from an EMBL/GenBank/DDBJ whole genome shotgun (WGS) entry which is preliminary data.</text>
</comment>